<organism evidence="2 3">
    <name type="scientific">Rhinopithecimicrobium faecis</name>
    <dbReference type="NCBI Taxonomy" id="2820698"/>
    <lineage>
        <taxon>Bacteria</taxon>
        <taxon>Pseudomonadati</taxon>
        <taxon>Bacteroidota</taxon>
        <taxon>Sphingobacteriia</taxon>
        <taxon>Sphingobacteriales</taxon>
        <taxon>Sphingobacteriaceae</taxon>
        <taxon>Rhinopithecimicrobium</taxon>
    </lineage>
</organism>
<protein>
    <submittedName>
        <fullName evidence="2">Transposase</fullName>
    </submittedName>
</protein>
<dbReference type="InterPro" id="IPR002560">
    <property type="entry name" value="Transposase_DDE"/>
</dbReference>
<proteinExistence type="predicted"/>
<feature type="domain" description="Transposase IS204/IS1001/IS1096/IS1165 DDE" evidence="1">
    <location>
        <begin position="46"/>
        <end position="311"/>
    </location>
</feature>
<comment type="caution">
    <text evidence="2">The sequence shown here is derived from an EMBL/GenBank/DDBJ whole genome shotgun (WGS) entry which is preliminary data.</text>
</comment>
<dbReference type="EMBL" id="JAGKSB010000002">
    <property type="protein sequence ID" value="MBP3942282.1"/>
    <property type="molecule type" value="Genomic_DNA"/>
</dbReference>
<dbReference type="AlphaFoldDB" id="A0A8T4H5I6"/>
<dbReference type="PANTHER" id="PTHR33498">
    <property type="entry name" value="TRANSPOSASE FOR INSERTION SEQUENCE ELEMENT IS1557"/>
    <property type="match status" value="1"/>
</dbReference>
<dbReference type="Pfam" id="PF01610">
    <property type="entry name" value="DDE_Tnp_ISL3"/>
    <property type="match status" value="1"/>
</dbReference>
<evidence type="ECO:0000313" key="2">
    <source>
        <dbReference type="EMBL" id="MBP3942282.1"/>
    </source>
</evidence>
<gene>
    <name evidence="2" type="ORF">J5U18_01670</name>
</gene>
<reference evidence="2" key="1">
    <citation type="submission" date="2021-03" db="EMBL/GenBank/DDBJ databases">
        <authorList>
            <person name="Lu T."/>
            <person name="Wang Q."/>
            <person name="Han X."/>
        </authorList>
    </citation>
    <scope>NUCLEOTIDE SEQUENCE</scope>
    <source>
        <strain evidence="2">WQ 2009</strain>
    </source>
</reference>
<evidence type="ECO:0000259" key="1">
    <source>
        <dbReference type="Pfam" id="PF01610"/>
    </source>
</evidence>
<name>A0A8T4H5I6_9SPHI</name>
<dbReference type="PANTHER" id="PTHR33498:SF1">
    <property type="entry name" value="TRANSPOSASE FOR INSERTION SEQUENCE ELEMENT IS1557"/>
    <property type="match status" value="1"/>
</dbReference>
<dbReference type="Proteomes" id="UP000679691">
    <property type="component" value="Unassembled WGS sequence"/>
</dbReference>
<accession>A0A8T4H5I6</accession>
<dbReference type="InterPro" id="IPR047951">
    <property type="entry name" value="Transpos_ISL3"/>
</dbReference>
<keyword evidence="3" id="KW-1185">Reference proteome</keyword>
<evidence type="ECO:0000313" key="3">
    <source>
        <dbReference type="Proteomes" id="UP000679691"/>
    </source>
</evidence>
<sequence>MGEFYGVNGRKLRRLYRNNNPDFQQWDQKVHAHKYLLFPENLGSKLSIDETSLSHGELYTILTNKAAKGKKGAIVAIVAGTRASDVLEVLAKIPQNKRNRVAEVTLDMAANMELIVKRAFPYAVRVTDRFHVQRLAIEALQEMRIKYRWQALDEENIRIEKCRRQKKEYLPEILSNGDTHKQLLARSRYVLYKRASKWTDSQKVRAEVLFERYPDLKRAYNLSIELSNIFENSPDKLYGMTRLAKWHEKVRLCGFQSFNTISRTIQLHYKTILNYFDNRSTNASAESLNAKIKSFRAKLRGVRNIDFFLFRLAKLYA</sequence>